<feature type="compositionally biased region" description="Basic and acidic residues" evidence="1">
    <location>
        <begin position="865"/>
        <end position="893"/>
    </location>
</feature>
<feature type="compositionally biased region" description="Low complexity" evidence="1">
    <location>
        <begin position="1137"/>
        <end position="1164"/>
    </location>
</feature>
<dbReference type="InterPro" id="IPR049109">
    <property type="entry name" value="TARSH/FNDC1_C"/>
</dbReference>
<feature type="compositionally biased region" description="Polar residues" evidence="1">
    <location>
        <begin position="771"/>
        <end position="788"/>
    </location>
</feature>
<feature type="compositionally biased region" description="Polar residues" evidence="1">
    <location>
        <begin position="601"/>
        <end position="640"/>
    </location>
</feature>
<dbReference type="Gene3D" id="2.60.40.10">
    <property type="entry name" value="Immunoglobulins"/>
    <property type="match status" value="3"/>
</dbReference>
<feature type="compositionally biased region" description="Polar residues" evidence="1">
    <location>
        <begin position="800"/>
        <end position="809"/>
    </location>
</feature>
<feature type="domain" description="Fibronectin type-III" evidence="2">
    <location>
        <begin position="1329"/>
        <end position="1423"/>
    </location>
</feature>
<dbReference type="Pfam" id="PF21731">
    <property type="entry name" value="TARSH_C"/>
    <property type="match status" value="1"/>
</dbReference>
<reference evidence="3" key="2">
    <citation type="submission" date="2025-08" db="UniProtKB">
        <authorList>
            <consortium name="Ensembl"/>
        </authorList>
    </citation>
    <scope>IDENTIFICATION</scope>
</reference>
<reference evidence="4" key="1">
    <citation type="submission" date="2012-01" db="EMBL/GenBank/DDBJ databases">
        <title>The Genome Sequence of Oreochromis niloticus (Nile Tilapia).</title>
        <authorList>
            <consortium name="Broad Institute Genome Assembly Team"/>
            <consortium name="Broad Institute Sequencing Platform"/>
            <person name="Di Palma F."/>
            <person name="Johnson J."/>
            <person name="Lander E.S."/>
            <person name="Lindblad-Toh K."/>
        </authorList>
    </citation>
    <scope>NUCLEOTIDE SEQUENCE [LARGE SCALE GENOMIC DNA]</scope>
</reference>
<evidence type="ECO:0000259" key="2">
    <source>
        <dbReference type="PROSITE" id="PS50853"/>
    </source>
</evidence>
<feature type="compositionally biased region" description="Polar residues" evidence="1">
    <location>
        <begin position="976"/>
        <end position="996"/>
    </location>
</feature>
<dbReference type="PROSITE" id="PS50853">
    <property type="entry name" value="FN3"/>
    <property type="match status" value="3"/>
</dbReference>
<feature type="region of interest" description="Disordered" evidence="1">
    <location>
        <begin position="71"/>
        <end position="100"/>
    </location>
</feature>
<proteinExistence type="predicted"/>
<reference evidence="3" key="3">
    <citation type="submission" date="2025-09" db="UniProtKB">
        <authorList>
            <consortium name="Ensembl"/>
        </authorList>
    </citation>
    <scope>IDENTIFICATION</scope>
</reference>
<dbReference type="InterPro" id="IPR036116">
    <property type="entry name" value="FN3_sf"/>
</dbReference>
<feature type="region of interest" description="Disordered" evidence="1">
    <location>
        <begin position="744"/>
        <end position="1049"/>
    </location>
</feature>
<dbReference type="CDD" id="cd00063">
    <property type="entry name" value="FN3"/>
    <property type="match status" value="3"/>
</dbReference>
<feature type="compositionally biased region" description="Basic and acidic residues" evidence="1">
    <location>
        <begin position="695"/>
        <end position="711"/>
    </location>
</feature>
<keyword evidence="4" id="KW-1185">Reference proteome</keyword>
<feature type="compositionally biased region" description="Polar residues" evidence="1">
    <location>
        <begin position="541"/>
        <end position="556"/>
    </location>
</feature>
<feature type="compositionally biased region" description="Low complexity" evidence="1">
    <location>
        <begin position="388"/>
        <end position="454"/>
    </location>
</feature>
<organism evidence="3 4">
    <name type="scientific">Oreochromis niloticus</name>
    <name type="common">Nile tilapia</name>
    <name type="synonym">Tilapia nilotica</name>
    <dbReference type="NCBI Taxonomy" id="8128"/>
    <lineage>
        <taxon>Eukaryota</taxon>
        <taxon>Metazoa</taxon>
        <taxon>Chordata</taxon>
        <taxon>Craniata</taxon>
        <taxon>Vertebrata</taxon>
        <taxon>Euteleostomi</taxon>
        <taxon>Actinopterygii</taxon>
        <taxon>Neopterygii</taxon>
        <taxon>Teleostei</taxon>
        <taxon>Neoteleostei</taxon>
        <taxon>Acanthomorphata</taxon>
        <taxon>Ovalentaria</taxon>
        <taxon>Cichlomorphae</taxon>
        <taxon>Cichliformes</taxon>
        <taxon>Cichlidae</taxon>
        <taxon>African cichlids</taxon>
        <taxon>Pseudocrenilabrinae</taxon>
        <taxon>Oreochromini</taxon>
        <taxon>Oreochromis</taxon>
    </lineage>
</organism>
<feature type="region of interest" description="Disordered" evidence="1">
    <location>
        <begin position="279"/>
        <end position="458"/>
    </location>
</feature>
<feature type="compositionally biased region" description="Polar residues" evidence="1">
    <location>
        <begin position="563"/>
        <end position="580"/>
    </location>
</feature>
<accession>I3K6D9</accession>
<dbReference type="InterPro" id="IPR013783">
    <property type="entry name" value="Ig-like_fold"/>
</dbReference>
<dbReference type="Proteomes" id="UP000005207">
    <property type="component" value="Linkage group LG15"/>
</dbReference>
<feature type="compositionally biased region" description="Basic and acidic residues" evidence="1">
    <location>
        <begin position="669"/>
        <end position="683"/>
    </location>
</feature>
<feature type="compositionally biased region" description="Basic and acidic residues" evidence="1">
    <location>
        <begin position="834"/>
        <end position="855"/>
    </location>
</feature>
<feature type="domain" description="Fibronectin type-III" evidence="2">
    <location>
        <begin position="201"/>
        <end position="296"/>
    </location>
</feature>
<evidence type="ECO:0000313" key="3">
    <source>
        <dbReference type="Ensembl" id="ENSONIP00000016684.2"/>
    </source>
</evidence>
<dbReference type="PANTHER" id="PTHR23197:SF8">
    <property type="entry name" value="FIBRONECTIN TYPE III DOMAIN-CONTAINING PROTEIN 1"/>
    <property type="match status" value="1"/>
</dbReference>
<evidence type="ECO:0000256" key="1">
    <source>
        <dbReference type="SAM" id="MobiDB-lite"/>
    </source>
</evidence>
<feature type="region of interest" description="Disordered" evidence="1">
    <location>
        <begin position="1"/>
        <end position="56"/>
    </location>
</feature>
<gene>
    <name evidence="3" type="primary">FNDC1</name>
    <name evidence="3" type="synonym">fndc1</name>
</gene>
<dbReference type="PANTHER" id="PTHR23197">
    <property type="entry name" value="TARSH-RELATED FIBRONECTIN DOMAIN-CONTAINING"/>
    <property type="match status" value="1"/>
</dbReference>
<feature type="compositionally biased region" description="Polar residues" evidence="1">
    <location>
        <begin position="71"/>
        <end position="82"/>
    </location>
</feature>
<feature type="compositionally biased region" description="Polar residues" evidence="1">
    <location>
        <begin position="897"/>
        <end position="914"/>
    </location>
</feature>
<feature type="region of interest" description="Disordered" evidence="1">
    <location>
        <begin position="1129"/>
        <end position="1164"/>
    </location>
</feature>
<feature type="compositionally biased region" description="Low complexity" evidence="1">
    <location>
        <begin position="1002"/>
        <end position="1027"/>
    </location>
</feature>
<feature type="compositionally biased region" description="Low complexity" evidence="1">
    <location>
        <begin position="526"/>
        <end position="540"/>
    </location>
</feature>
<dbReference type="GeneTree" id="ENSGT00530000063558"/>
<dbReference type="SUPFAM" id="SSF49265">
    <property type="entry name" value="Fibronectin type III"/>
    <property type="match status" value="2"/>
</dbReference>
<sequence>MDRKAQLSGVPNVRTHRRAPQSSSGPRQPERVLAGVPLLERRRQHYAKPQSDQRNRLARKLTSESVHVVSLQAQKAQGQSEPANRAVTTKTTTPAPPEHEAQDISVRVMSPKSVLISWVDPAVEMEKVAPGASRSYTVRYREKGESARWEYKESTQRRILIDTLSADSMYEFSVRISQEENHSKWSVSVFQRTPESAPSGPPENFEVKPLRGKGTAVVATWDPPEEPNGRIREYILTYVPAMKPFETKSVKYYGSTTTATIDGLTPGDRYIFTIKATNRKGQGPQSKTFSVAMPGKENKVPTTPPPVEETTTMEFVPEPKETDNDVSPETEDEDEYDEEPLTTKTPSLKVLTPSPTKPAFNRLNPPRRRPFKIRVHQKAGSKDASAGSSSSSSSASSSSSSSSSASSSSSSASSSSSSSSSNSPTSTSSSTSLDSSSSSSSSPSTTSLSSPSLTQESAASRKDYIALTYPESKNIFEKSSRGSTSAGRASGTGFGSRYGLGRRYPGSLLRGNSTRMLNGYKPAVISQSSSPRRTQSQVTSNIHSSATSQATLPENTQNHEKSSTLNPSISKSKSGRTSNGEDVLDSYNSDKSRSTLESRSHGSTSLQVTNPSTSQRNANTSTANTSGLSQRTSQRGSHSSARSRDTHNSQSSHTSSERDTSNVEGNDDTNYKNTERELTKVEDSALTTITQPTEKPMKKDKEKDEGAKEKPPVSAGTRVRPSFAERYPWLASRYPGKVISTTRITSPRQDSRVPLTRMSSSVGAGRPVLRGTTTRVSGATDPSTSSTRDSLKNGFGASSVKPSLINQNVGSGGARNPTTSSSSSSSSPSISSSPDHHHSLSGHRDSSEPSHRELTNAKSSNEDYLSEKSGENDKVADPIEAQEKPAESDKNAEDNASVDTGESSPRTRPGTSSGVPLANRRPGVGVNGRVRSPLLPNRQFGGSRLPLRVQPAQNSRLGSSTSDSISSSSDSASSSNLPQPVRTSDSDISSGTTVTRTGELIGGNSHSTLASSSSSSSRDSFRNNGSRPRYSIRGKQNNGRGIKPGNGNGNVVDLEQGILMNGDGRVLQDSQGKPKRVVLGEDGRTIFDHMGSPLVSQDGIALFGHGRDSQPVINPKDKVLMVGGKRVLGLDRPRPRTSTTTTTATTTTTTTTTMAPTTTPEPTTIDWTTEEFTTGFPYPTCPPGTFSKTDEYGYPVLDSDGILDCYPEGRVLNENSYAADVVIKYEFVVQTTPPPTTTTATTTTTTTTTTTKITTPEVHIRPMNKGPSNEFDLSGKKRFTAPYVNYIQKDPGAPCSLTEALEYLQVDILENLMKNDSLAANHNQPPKNKPHNFTVVAMEGCHSFIILDWARPLKDDMVSGYMVQSASYDDILNNRWSSKAATGTHLAVENLKPNSRYYFRVQAKNVFGVGPFSETLSYVTESDDPLLIERPPGGEPIWIPYSFKFNPVHSSCKGSQYVKRTWYRKFVGVVLCNSLRYKIFMGDSLRDPFYSIGDTFGQGEDHCQFVDSYRDGRTGPAYLSNNLPTVQGYYRSYRQEPVTFGVIGRRTAHPFVGWYECGVPIPGKW</sequence>
<dbReference type="InterPro" id="IPR003961">
    <property type="entry name" value="FN3_dom"/>
</dbReference>
<dbReference type="PRINTS" id="PR00014">
    <property type="entry name" value="FNTYPEIII"/>
</dbReference>
<dbReference type="Pfam" id="PF00041">
    <property type="entry name" value="fn3"/>
    <property type="match status" value="2"/>
</dbReference>
<feature type="compositionally biased region" description="Low complexity" evidence="1">
    <location>
        <begin position="959"/>
        <end position="975"/>
    </location>
</feature>
<feature type="compositionally biased region" description="Polar residues" evidence="1">
    <location>
        <begin position="279"/>
        <end position="289"/>
    </location>
</feature>
<name>I3K6D9_ORENI</name>
<feature type="domain" description="Fibronectin type-III" evidence="2">
    <location>
        <begin position="100"/>
        <end position="196"/>
    </location>
</feature>
<evidence type="ECO:0000313" key="4">
    <source>
        <dbReference type="Proteomes" id="UP000005207"/>
    </source>
</evidence>
<dbReference type="HOGENOM" id="CLU_002998_0_0_1"/>
<dbReference type="SMART" id="SM00060">
    <property type="entry name" value="FN3"/>
    <property type="match status" value="2"/>
</dbReference>
<protein>
    <submittedName>
        <fullName evidence="3">Fibronectin type III domain containing 1</fullName>
    </submittedName>
</protein>
<feature type="compositionally biased region" description="Basic and acidic residues" evidence="1">
    <location>
        <begin position="588"/>
        <end position="600"/>
    </location>
</feature>
<dbReference type="Ensembl" id="ENSONIT00000016699.2">
    <property type="protein sequence ID" value="ENSONIP00000016684.2"/>
    <property type="gene ID" value="ENSONIG00000013266.2"/>
</dbReference>
<feature type="compositionally biased region" description="Acidic residues" evidence="1">
    <location>
        <begin position="324"/>
        <end position="340"/>
    </location>
</feature>
<feature type="compositionally biased region" description="Low complexity" evidence="1">
    <location>
        <begin position="820"/>
        <end position="833"/>
    </location>
</feature>
<feature type="compositionally biased region" description="Basic residues" evidence="1">
    <location>
        <begin position="365"/>
        <end position="379"/>
    </location>
</feature>
<feature type="compositionally biased region" description="Low complexity" evidence="1">
    <location>
        <begin position="919"/>
        <end position="931"/>
    </location>
</feature>
<feature type="region of interest" description="Disordered" evidence="1">
    <location>
        <begin position="470"/>
        <end position="719"/>
    </location>
</feature>